<name>A0A367ZUN9_9BACT</name>
<evidence type="ECO:0000256" key="1">
    <source>
        <dbReference type="SAM" id="MobiDB-lite"/>
    </source>
</evidence>
<dbReference type="Proteomes" id="UP000252355">
    <property type="component" value="Unassembled WGS sequence"/>
</dbReference>
<dbReference type="Gene3D" id="1.25.40.10">
    <property type="entry name" value="Tetratricopeptide repeat domain"/>
    <property type="match status" value="1"/>
</dbReference>
<accession>A0A367ZUN9</accession>
<evidence type="ECO:0008006" key="4">
    <source>
        <dbReference type="Google" id="ProtNLM"/>
    </source>
</evidence>
<sequence>MMAGAGRSRPAAAAQAEPGRARERRAGFGWRSGADHASRPVLARLVRRGLVLGVAGLLWLSSGGPRLGAAPETASGVIDPGEIFTRMVAAAEEGRDPMLMLNVAFMLIDGARCREDRVRGVALLRGAAARGLPPAMIEYARMLTRGWQDVVEPDHAAAYAWMQLAFSRSYAAQEKRDLSDMLEFMQRTFSSEELAAGRRLYEDLERRIPQPDDD</sequence>
<reference evidence="2 3" key="1">
    <citation type="submission" date="2018-05" db="EMBL/GenBank/DDBJ databases">
        <title>A metagenomic window into the 2 km-deep terrestrial subsurface aquifer revealed taxonomically and functionally diverse microbial community comprising novel uncultured bacterial lineages.</title>
        <authorList>
            <person name="Kadnikov V.V."/>
            <person name="Mardanov A.V."/>
            <person name="Beletsky A.V."/>
            <person name="Banks D."/>
            <person name="Pimenov N.V."/>
            <person name="Frank Y.A."/>
            <person name="Karnachuk O.V."/>
            <person name="Ravin N.V."/>
        </authorList>
    </citation>
    <scope>NUCLEOTIDE SEQUENCE [LARGE SCALE GENOMIC DNA]</scope>
    <source>
        <strain evidence="2">BY5</strain>
    </source>
</reference>
<gene>
    <name evidence="2" type="ORF">OZSIB_2459</name>
</gene>
<organism evidence="2 3">
    <name type="scientific">Candidatus Ozemobacter sibiricus</name>
    <dbReference type="NCBI Taxonomy" id="2268124"/>
    <lineage>
        <taxon>Bacteria</taxon>
        <taxon>Candidatus Ozemobacteria</taxon>
        <taxon>Candidatus Ozemobacterales</taxon>
        <taxon>Candidatus Ozemobacteraceae</taxon>
        <taxon>Candidatus Ozemobacter</taxon>
    </lineage>
</organism>
<dbReference type="SUPFAM" id="SSF81901">
    <property type="entry name" value="HCP-like"/>
    <property type="match status" value="1"/>
</dbReference>
<protein>
    <recommendedName>
        <fullName evidence="4">Sel1 repeat family protein</fullName>
    </recommendedName>
</protein>
<proteinExistence type="predicted"/>
<evidence type="ECO:0000313" key="2">
    <source>
        <dbReference type="EMBL" id="RCK81082.1"/>
    </source>
</evidence>
<feature type="region of interest" description="Disordered" evidence="1">
    <location>
        <begin position="1"/>
        <end position="28"/>
    </location>
</feature>
<dbReference type="EMBL" id="QOQW01000003">
    <property type="protein sequence ID" value="RCK81082.1"/>
    <property type="molecule type" value="Genomic_DNA"/>
</dbReference>
<dbReference type="InterPro" id="IPR011990">
    <property type="entry name" value="TPR-like_helical_dom_sf"/>
</dbReference>
<dbReference type="AlphaFoldDB" id="A0A367ZUN9"/>
<feature type="compositionally biased region" description="Low complexity" evidence="1">
    <location>
        <begin position="1"/>
        <end position="18"/>
    </location>
</feature>
<comment type="caution">
    <text evidence="2">The sequence shown here is derived from an EMBL/GenBank/DDBJ whole genome shotgun (WGS) entry which is preliminary data.</text>
</comment>
<evidence type="ECO:0000313" key="3">
    <source>
        <dbReference type="Proteomes" id="UP000252355"/>
    </source>
</evidence>